<dbReference type="RefSeq" id="WP_171046120.1">
    <property type="nucleotide sequence ID" value="NZ_JAFBWU010000001.1"/>
</dbReference>
<evidence type="ECO:0000313" key="5">
    <source>
        <dbReference type="Proteomes" id="UP000809440"/>
    </source>
</evidence>
<feature type="transmembrane region" description="Helical" evidence="1">
    <location>
        <begin position="32"/>
        <end position="50"/>
    </location>
</feature>
<dbReference type="Proteomes" id="UP000755667">
    <property type="component" value="Unassembled WGS sequence"/>
</dbReference>
<dbReference type="EMBL" id="JAFBXF010000001">
    <property type="protein sequence ID" value="MBM2415643.1"/>
    <property type="molecule type" value="Genomic_DNA"/>
</dbReference>
<protein>
    <submittedName>
        <fullName evidence="2">Uncharacterized protein</fullName>
    </submittedName>
</protein>
<evidence type="ECO:0000256" key="1">
    <source>
        <dbReference type="SAM" id="Phobius"/>
    </source>
</evidence>
<gene>
    <name evidence="2" type="ORF">JQX41_01560</name>
    <name evidence="3" type="ORF">JQX48_01560</name>
</gene>
<reference evidence="2 5" key="1">
    <citation type="submission" date="2021-01" db="EMBL/GenBank/DDBJ databases">
        <title>Diatom-associated Roseobacters Show Island Model of Population Structure.</title>
        <authorList>
            <person name="Qu L."/>
            <person name="Feng X."/>
            <person name="Chen Y."/>
            <person name="Li L."/>
            <person name="Wang X."/>
            <person name="Hu Z."/>
            <person name="Wang H."/>
            <person name="Luo H."/>
        </authorList>
    </citation>
    <scope>NUCLEOTIDE SEQUENCE</scope>
    <source>
        <strain evidence="3 5">CC28-63</strain>
        <strain evidence="2">CC28-69</strain>
    </source>
</reference>
<evidence type="ECO:0000313" key="3">
    <source>
        <dbReference type="EMBL" id="MBM2415643.1"/>
    </source>
</evidence>
<keyword evidence="1" id="KW-0472">Membrane</keyword>
<sequence length="57" mass="5594">MAAIALIAGSGLGWIVAGIALATGAMLSTAMLLFLAVSLSVLAIGIFASGQNQFDPS</sequence>
<evidence type="ECO:0000313" key="2">
    <source>
        <dbReference type="EMBL" id="MBM2410976.1"/>
    </source>
</evidence>
<keyword evidence="5" id="KW-1185">Reference proteome</keyword>
<accession>A0A9Q2NP49</accession>
<evidence type="ECO:0000313" key="4">
    <source>
        <dbReference type="Proteomes" id="UP000755667"/>
    </source>
</evidence>
<organism evidence="2 4">
    <name type="scientific">Marivita cryptomonadis</name>
    <dbReference type="NCBI Taxonomy" id="505252"/>
    <lineage>
        <taxon>Bacteria</taxon>
        <taxon>Pseudomonadati</taxon>
        <taxon>Pseudomonadota</taxon>
        <taxon>Alphaproteobacteria</taxon>
        <taxon>Rhodobacterales</taxon>
        <taxon>Roseobacteraceae</taxon>
        <taxon>Marivita</taxon>
    </lineage>
</organism>
<dbReference type="Proteomes" id="UP000809440">
    <property type="component" value="Unassembled WGS sequence"/>
</dbReference>
<dbReference type="AlphaFoldDB" id="A0A9Q2NP49"/>
<keyword evidence="1" id="KW-1133">Transmembrane helix</keyword>
<keyword evidence="1" id="KW-0812">Transmembrane</keyword>
<dbReference type="EMBL" id="JAFBXE010000001">
    <property type="protein sequence ID" value="MBM2410976.1"/>
    <property type="molecule type" value="Genomic_DNA"/>
</dbReference>
<proteinExistence type="predicted"/>
<dbReference type="GeneID" id="62643586"/>
<comment type="caution">
    <text evidence="2">The sequence shown here is derived from an EMBL/GenBank/DDBJ whole genome shotgun (WGS) entry which is preliminary data.</text>
</comment>
<name>A0A9Q2NP49_9RHOB</name>